<dbReference type="Pfam" id="PF04073">
    <property type="entry name" value="tRNA_edit"/>
    <property type="match status" value="1"/>
</dbReference>
<sequence length="139" mass="14577">MVPRDEDGTFDDAAAVQGLTREDGVKTLVVKVSGGTTVFVLIPGTRRLDWSRLRALLAVNKASLVPPATALELTGYESGTITPLGSGSVLPVYADERIRGRRIGMGSGSRDFLLFTDADALLASLSATLGDITTEIPGT</sequence>
<dbReference type="PANTHER" id="PTHR30411">
    <property type="entry name" value="CYTOPLASMIC PROTEIN"/>
    <property type="match status" value="1"/>
</dbReference>
<organism evidence="2 3">
    <name type="scientific">Arthrobacter agilis</name>
    <dbReference type="NCBI Taxonomy" id="37921"/>
    <lineage>
        <taxon>Bacteria</taxon>
        <taxon>Bacillati</taxon>
        <taxon>Actinomycetota</taxon>
        <taxon>Actinomycetes</taxon>
        <taxon>Micrococcales</taxon>
        <taxon>Micrococcaceae</taxon>
        <taxon>Arthrobacter</taxon>
    </lineage>
</organism>
<dbReference type="InterPro" id="IPR036754">
    <property type="entry name" value="YbaK/aa-tRNA-synt-asso_dom_sf"/>
</dbReference>
<feature type="domain" description="YbaK/aminoacyl-tRNA synthetase-associated" evidence="1">
    <location>
        <begin position="9"/>
        <end position="121"/>
    </location>
</feature>
<reference evidence="2 3" key="1">
    <citation type="submission" date="2017-11" db="EMBL/GenBank/DDBJ databases">
        <title>Draft genome of Arthrobacter agilis strain UMCV2, a plant growth-promoting rhizobacterium and biocontrol capacity of phytopathogenic fungi.</title>
        <authorList>
            <person name="Martinez-Camara R."/>
            <person name="Santoyo G."/>
            <person name="Moreno-Hagelsieb G."/>
            <person name="Valencia-Cantero E."/>
        </authorList>
    </citation>
    <scope>NUCLEOTIDE SEQUENCE [LARGE SCALE GENOMIC DNA]</scope>
    <source>
        <strain evidence="2 3">UMCV2</strain>
    </source>
</reference>
<dbReference type="GO" id="GO:0002161">
    <property type="term" value="F:aminoacyl-tRNA deacylase activity"/>
    <property type="evidence" value="ECO:0007669"/>
    <property type="project" value="InterPro"/>
</dbReference>
<dbReference type="PANTHER" id="PTHR30411:SF1">
    <property type="entry name" value="CYTOPLASMIC PROTEIN"/>
    <property type="match status" value="1"/>
</dbReference>
<evidence type="ECO:0000313" key="2">
    <source>
        <dbReference type="EMBL" id="AUZ89507.1"/>
    </source>
</evidence>
<dbReference type="SUPFAM" id="SSF55826">
    <property type="entry name" value="YbaK/ProRS associated domain"/>
    <property type="match status" value="1"/>
</dbReference>
<dbReference type="AlphaFoldDB" id="A0A2L0UJS9"/>
<gene>
    <name evidence="2" type="ORF">CVO76_17010</name>
</gene>
<accession>A0A2L0UJS9</accession>
<dbReference type="CDD" id="cd04332">
    <property type="entry name" value="YbaK_like"/>
    <property type="match status" value="1"/>
</dbReference>
<evidence type="ECO:0000313" key="3">
    <source>
        <dbReference type="Proteomes" id="UP000239187"/>
    </source>
</evidence>
<name>A0A2L0UJS9_9MICC</name>
<proteinExistence type="predicted"/>
<dbReference type="Gene3D" id="3.90.960.10">
    <property type="entry name" value="YbaK/aminoacyl-tRNA synthetase-associated domain"/>
    <property type="match status" value="1"/>
</dbReference>
<dbReference type="Proteomes" id="UP000239187">
    <property type="component" value="Chromosome"/>
</dbReference>
<dbReference type="EMBL" id="CP024915">
    <property type="protein sequence ID" value="AUZ89507.1"/>
    <property type="molecule type" value="Genomic_DNA"/>
</dbReference>
<protein>
    <recommendedName>
        <fullName evidence="1">YbaK/aminoacyl-tRNA synthetase-associated domain-containing protein</fullName>
    </recommendedName>
</protein>
<evidence type="ECO:0000259" key="1">
    <source>
        <dbReference type="Pfam" id="PF04073"/>
    </source>
</evidence>
<dbReference type="InterPro" id="IPR007214">
    <property type="entry name" value="YbaK/aa-tRNA-synth-assoc-dom"/>
</dbReference>